<sequence length="120" mass="13936">MRKERTADEATYQSLLWTVDSLQAHHLNKVIIALDDDTFSKVILRPKAWPNFRCQHIELMGRLRSLERWKIIKEDRLTNRGAFLIAQSVIKYGFGQSYVAAGAPRWLMDIFVNEETVSSL</sequence>
<reference evidence="1 2" key="1">
    <citation type="submission" date="2021-03" db="EMBL/GenBank/DDBJ databases">
        <authorList>
            <person name="King G.J."/>
            <person name="Bancroft I."/>
            <person name="Baten A."/>
            <person name="Bloomfield J."/>
            <person name="Borpatragohain P."/>
            <person name="He Z."/>
            <person name="Irish N."/>
            <person name="Irwin J."/>
            <person name="Liu K."/>
            <person name="Mauleon R.P."/>
            <person name="Moore J."/>
            <person name="Morris R."/>
            <person name="Ostergaard L."/>
            <person name="Wang B."/>
            <person name="Wells R."/>
        </authorList>
    </citation>
    <scope>NUCLEOTIDE SEQUENCE [LARGE SCALE GENOMIC DNA]</scope>
    <source>
        <strain evidence="1">R-o-18</strain>
        <tissue evidence="1">Leaf</tissue>
    </source>
</reference>
<evidence type="ECO:0008006" key="3">
    <source>
        <dbReference type="Google" id="ProtNLM"/>
    </source>
</evidence>
<organism evidence="1 2">
    <name type="scientific">Brassica rapa subsp. trilocularis</name>
    <dbReference type="NCBI Taxonomy" id="1813537"/>
    <lineage>
        <taxon>Eukaryota</taxon>
        <taxon>Viridiplantae</taxon>
        <taxon>Streptophyta</taxon>
        <taxon>Embryophyta</taxon>
        <taxon>Tracheophyta</taxon>
        <taxon>Spermatophyta</taxon>
        <taxon>Magnoliopsida</taxon>
        <taxon>eudicotyledons</taxon>
        <taxon>Gunneridae</taxon>
        <taxon>Pentapetalae</taxon>
        <taxon>rosids</taxon>
        <taxon>malvids</taxon>
        <taxon>Brassicales</taxon>
        <taxon>Brassicaceae</taxon>
        <taxon>Brassiceae</taxon>
        <taxon>Brassica</taxon>
    </lineage>
</organism>
<protein>
    <recommendedName>
        <fullName evidence="3">RNase H type-1 domain-containing protein</fullName>
    </recommendedName>
</protein>
<gene>
    <name evidence="1" type="primary">A09g500540.1_BraROA</name>
    <name evidence="1" type="ORF">IGI04_033161</name>
</gene>
<keyword evidence="2" id="KW-1185">Reference proteome</keyword>
<dbReference type="EMBL" id="JADBGQ010000008">
    <property type="protein sequence ID" value="KAG5381691.1"/>
    <property type="molecule type" value="Genomic_DNA"/>
</dbReference>
<name>A0ABQ7L531_BRACM</name>
<comment type="caution">
    <text evidence="1">The sequence shown here is derived from an EMBL/GenBank/DDBJ whole genome shotgun (WGS) entry which is preliminary data.</text>
</comment>
<accession>A0ABQ7L531</accession>
<evidence type="ECO:0000313" key="1">
    <source>
        <dbReference type="EMBL" id="KAG5381691.1"/>
    </source>
</evidence>
<proteinExistence type="predicted"/>
<dbReference type="Proteomes" id="UP000823674">
    <property type="component" value="Chromosome A09"/>
</dbReference>
<evidence type="ECO:0000313" key="2">
    <source>
        <dbReference type="Proteomes" id="UP000823674"/>
    </source>
</evidence>